<evidence type="ECO:0000256" key="1">
    <source>
        <dbReference type="SAM" id="Coils"/>
    </source>
</evidence>
<evidence type="ECO:0000313" key="3">
    <source>
        <dbReference type="EMBL" id="RVX68966.1"/>
    </source>
</evidence>
<name>A0A438MZW5_EXOME</name>
<dbReference type="Gene3D" id="1.20.5.170">
    <property type="match status" value="1"/>
</dbReference>
<dbReference type="OrthoDB" id="4505928at2759"/>
<keyword evidence="1" id="KW-0175">Coiled coil</keyword>
<dbReference type="Proteomes" id="UP000288859">
    <property type="component" value="Unassembled WGS sequence"/>
</dbReference>
<protein>
    <recommendedName>
        <fullName evidence="5">BZIP domain-containing protein</fullName>
    </recommendedName>
</protein>
<dbReference type="EMBL" id="NAJM01000033">
    <property type="protein sequence ID" value="RVX68966.1"/>
    <property type="molecule type" value="Genomic_DNA"/>
</dbReference>
<dbReference type="CDD" id="cd14688">
    <property type="entry name" value="bZIP_YAP"/>
    <property type="match status" value="1"/>
</dbReference>
<sequence length="292" mass="32587">MGTRDSFAERTIDRNRLNQRNFRARRQAYVQELEQRVRELEDAGVRATKEVQLAAQQVNKENQLLRWLLKTQFGVKAGQISKFLSELNCPTDFCMQSSVRLEGGADMSRVSGEPVSSLISTTKPGEVVRPRATQGSPFPTPISSREERQQGVGIGPESPEYQLKSPITPLAGIDALQSGQATSHVNLFNHGLRTTLQTPPTQIRTHEDRNETELDHSCHLQPMDQHLRDSCATSEKATDSWAGETPCEEAARIIASLRGQNTHSDVWSELGCGTSQRCKVKNLSVFELMDMQ</sequence>
<dbReference type="PANTHER" id="PTHR42070">
    <property type="entry name" value="FILAMENT ASSOCIATED PROTEIN, PUTATIVE (AFU_ORTHOLOGUE AFUA_8G06630)-RELATED"/>
    <property type="match status" value="1"/>
</dbReference>
<feature type="coiled-coil region" evidence="1">
    <location>
        <begin position="23"/>
        <end position="50"/>
    </location>
</feature>
<evidence type="ECO:0000313" key="4">
    <source>
        <dbReference type="Proteomes" id="UP000288859"/>
    </source>
</evidence>
<organism evidence="3 4">
    <name type="scientific">Exophiala mesophila</name>
    <name type="common">Black yeast-like fungus</name>
    <dbReference type="NCBI Taxonomy" id="212818"/>
    <lineage>
        <taxon>Eukaryota</taxon>
        <taxon>Fungi</taxon>
        <taxon>Dikarya</taxon>
        <taxon>Ascomycota</taxon>
        <taxon>Pezizomycotina</taxon>
        <taxon>Eurotiomycetes</taxon>
        <taxon>Chaetothyriomycetidae</taxon>
        <taxon>Chaetothyriales</taxon>
        <taxon>Herpotrichiellaceae</taxon>
        <taxon>Exophiala</taxon>
    </lineage>
</organism>
<dbReference type="InterPro" id="IPR046347">
    <property type="entry name" value="bZIP_sf"/>
</dbReference>
<reference evidence="3 4" key="1">
    <citation type="submission" date="2017-03" db="EMBL/GenBank/DDBJ databases">
        <title>Genomes of endolithic fungi from Antarctica.</title>
        <authorList>
            <person name="Coleine C."/>
            <person name="Masonjones S."/>
            <person name="Stajich J.E."/>
        </authorList>
    </citation>
    <scope>NUCLEOTIDE SEQUENCE [LARGE SCALE GENOMIC DNA]</scope>
    <source>
        <strain evidence="3 4">CCFEE 6314</strain>
    </source>
</reference>
<dbReference type="GO" id="GO:0003700">
    <property type="term" value="F:DNA-binding transcription factor activity"/>
    <property type="evidence" value="ECO:0007669"/>
    <property type="project" value="InterPro"/>
</dbReference>
<gene>
    <name evidence="3" type="ORF">B0A52_08033</name>
</gene>
<dbReference type="SUPFAM" id="SSF57959">
    <property type="entry name" value="Leucine zipper domain"/>
    <property type="match status" value="1"/>
</dbReference>
<feature type="compositionally biased region" description="Polar residues" evidence="2">
    <location>
        <begin position="133"/>
        <end position="143"/>
    </location>
</feature>
<evidence type="ECO:0008006" key="5">
    <source>
        <dbReference type="Google" id="ProtNLM"/>
    </source>
</evidence>
<dbReference type="AlphaFoldDB" id="A0A438MZW5"/>
<dbReference type="PANTHER" id="PTHR42070:SF1">
    <property type="entry name" value="FILAMENT ASSOCIATED PROTEIN, PUTATIVE (AFU_ORTHOLOGUE AFUA_8G06630)-RELATED"/>
    <property type="match status" value="1"/>
</dbReference>
<comment type="caution">
    <text evidence="3">The sequence shown here is derived from an EMBL/GenBank/DDBJ whole genome shotgun (WGS) entry which is preliminary data.</text>
</comment>
<feature type="region of interest" description="Disordered" evidence="2">
    <location>
        <begin position="128"/>
        <end position="161"/>
    </location>
</feature>
<accession>A0A438MZW5</accession>
<evidence type="ECO:0000256" key="2">
    <source>
        <dbReference type="SAM" id="MobiDB-lite"/>
    </source>
</evidence>
<proteinExistence type="predicted"/>